<evidence type="ECO:0000313" key="1">
    <source>
        <dbReference type="EMBL" id="ADO98151.1"/>
    </source>
</evidence>
<protein>
    <submittedName>
        <fullName evidence="1">Uncharacterized protein</fullName>
    </submittedName>
</protein>
<gene>
    <name evidence="1" type="ORF">SSSM7_085</name>
</gene>
<evidence type="ECO:0000313" key="2">
    <source>
        <dbReference type="Proteomes" id="UP000006527"/>
    </source>
</evidence>
<organism evidence="1 2">
    <name type="scientific">Synechococcus phage S-SSM7</name>
    <dbReference type="NCBI Taxonomy" id="445686"/>
    <lineage>
        <taxon>Viruses</taxon>
        <taxon>Duplodnaviria</taxon>
        <taxon>Heunggongvirae</taxon>
        <taxon>Uroviricota</taxon>
        <taxon>Caudoviricetes</taxon>
        <taxon>Pantevenvirales</taxon>
        <taxon>Kyanoviridae</taxon>
        <taxon>Lipsvirus</taxon>
        <taxon>Lipsvirus ssm7</taxon>
    </lineage>
</organism>
<accession>E3SL03</accession>
<dbReference type="Proteomes" id="UP000006527">
    <property type="component" value="Segment"/>
</dbReference>
<dbReference type="RefSeq" id="YP_004324138.1">
    <property type="nucleotide sequence ID" value="NC_015287.1"/>
</dbReference>
<reference evidence="1 2" key="1">
    <citation type="journal article" date="2010" name="Environ. Microbiol.">
        <title>Genomic analysis of oceanic cyanobacterial myoviruses compared with T4-like myoviruses from diverse hosts and environments.</title>
        <authorList>
            <person name="Sullivan M.B."/>
            <person name="Huang K.H."/>
            <person name="Ignacio-Espinoza J.C."/>
            <person name="Berlin A.M."/>
            <person name="Kelly L."/>
            <person name="Weigele P.R."/>
            <person name="DeFrancesco A.S."/>
            <person name="Kern S.E."/>
            <person name="Thompson L.R."/>
            <person name="Young S."/>
            <person name="Yandava C."/>
            <person name="Fu R."/>
            <person name="Krastins B."/>
            <person name="Chase M."/>
            <person name="Sarracino D."/>
            <person name="Osburne M.S."/>
            <person name="Henn M.R."/>
            <person name="Chisholm S.W."/>
        </authorList>
    </citation>
    <scope>NUCLEOTIDE SEQUENCE [LARGE SCALE GENOMIC DNA]</scope>
    <source>
        <strain evidence="1">8109-3</strain>
    </source>
</reference>
<dbReference type="EMBL" id="GU071098">
    <property type="protein sequence ID" value="ADO98151.1"/>
    <property type="molecule type" value="Genomic_DNA"/>
</dbReference>
<sequence>MSKSLPTLPQVPYIPIIGHGPRMSTRNREQCATRQTGTRLVVLCPITRHNKYITNKHRFHT</sequence>
<name>E3SL03_9CAUD</name>
<dbReference type="KEGG" id="vg:10328654"/>
<dbReference type="GeneID" id="10328654"/>
<keyword evidence="2" id="KW-1185">Reference proteome</keyword>
<proteinExistence type="predicted"/>